<evidence type="ECO:0000256" key="5">
    <source>
        <dbReference type="ARBA" id="ARBA00022679"/>
    </source>
</evidence>
<comment type="cofactor">
    <cofactor evidence="1">
        <name>Mg(2+)</name>
        <dbReference type="ChEBI" id="CHEBI:18420"/>
    </cofactor>
</comment>
<dbReference type="InterPro" id="IPR011009">
    <property type="entry name" value="Kinase-like_dom_sf"/>
</dbReference>
<dbReference type="PROSITE" id="PS00108">
    <property type="entry name" value="PROTEIN_KINASE_ST"/>
    <property type="match status" value="1"/>
</dbReference>
<comment type="catalytic activity">
    <reaction evidence="11">
        <text>L-seryl-[protein] + ATP = O-phospho-L-seryl-[protein] + ADP + H(+)</text>
        <dbReference type="Rhea" id="RHEA:17989"/>
        <dbReference type="Rhea" id="RHEA-COMP:9863"/>
        <dbReference type="Rhea" id="RHEA-COMP:11604"/>
        <dbReference type="ChEBI" id="CHEBI:15378"/>
        <dbReference type="ChEBI" id="CHEBI:29999"/>
        <dbReference type="ChEBI" id="CHEBI:30616"/>
        <dbReference type="ChEBI" id="CHEBI:83421"/>
        <dbReference type="ChEBI" id="CHEBI:456216"/>
        <dbReference type="EC" id="2.7.11.1"/>
    </reaction>
</comment>
<evidence type="ECO:0000256" key="11">
    <source>
        <dbReference type="ARBA" id="ARBA00048679"/>
    </source>
</evidence>
<dbReference type="GO" id="GO:0005634">
    <property type="term" value="C:nucleus"/>
    <property type="evidence" value="ECO:0007669"/>
    <property type="project" value="TreeGrafter"/>
</dbReference>
<evidence type="ECO:0000256" key="2">
    <source>
        <dbReference type="ARBA" id="ARBA00012513"/>
    </source>
</evidence>
<keyword evidence="16" id="KW-1185">Reference proteome</keyword>
<dbReference type="GO" id="GO:0005524">
    <property type="term" value="F:ATP binding"/>
    <property type="evidence" value="ECO:0007669"/>
    <property type="project" value="UniProtKB-KW"/>
</dbReference>
<dbReference type="GO" id="GO:0043065">
    <property type="term" value="P:positive regulation of apoptotic process"/>
    <property type="evidence" value="ECO:0007669"/>
    <property type="project" value="TreeGrafter"/>
</dbReference>
<comment type="catalytic activity">
    <reaction evidence="10">
        <text>L-threonyl-[protein] + ATP = O-phospho-L-threonyl-[protein] + ADP + H(+)</text>
        <dbReference type="Rhea" id="RHEA:46608"/>
        <dbReference type="Rhea" id="RHEA-COMP:11060"/>
        <dbReference type="Rhea" id="RHEA-COMP:11605"/>
        <dbReference type="ChEBI" id="CHEBI:15378"/>
        <dbReference type="ChEBI" id="CHEBI:30013"/>
        <dbReference type="ChEBI" id="CHEBI:30616"/>
        <dbReference type="ChEBI" id="CHEBI:61977"/>
        <dbReference type="ChEBI" id="CHEBI:456216"/>
        <dbReference type="EC" id="2.7.11.1"/>
    </reaction>
</comment>
<keyword evidence="13" id="KW-0175">Coiled coil</keyword>
<evidence type="ECO:0000313" key="16">
    <source>
        <dbReference type="Proteomes" id="UP000694568"/>
    </source>
</evidence>
<dbReference type="FunFam" id="3.30.200.20:FF:000110">
    <property type="entry name" value="Death-associated kinase 3, isoform CRA_a"/>
    <property type="match status" value="1"/>
</dbReference>
<dbReference type="EC" id="2.7.11.1" evidence="2"/>
<keyword evidence="7" id="KW-0547">Nucleotide-binding</keyword>
<dbReference type="GeneTree" id="ENSGT00940000153424"/>
<keyword evidence="4" id="KW-0597">Phosphoprotein</keyword>
<evidence type="ECO:0000256" key="4">
    <source>
        <dbReference type="ARBA" id="ARBA00022553"/>
    </source>
</evidence>
<dbReference type="Gene3D" id="3.30.200.20">
    <property type="entry name" value="Phosphorylase Kinase, domain 1"/>
    <property type="match status" value="1"/>
</dbReference>
<evidence type="ECO:0000256" key="8">
    <source>
        <dbReference type="ARBA" id="ARBA00022777"/>
    </source>
</evidence>
<evidence type="ECO:0000256" key="9">
    <source>
        <dbReference type="ARBA" id="ARBA00022840"/>
    </source>
</evidence>
<evidence type="ECO:0000259" key="14">
    <source>
        <dbReference type="PROSITE" id="PS50011"/>
    </source>
</evidence>
<evidence type="ECO:0000256" key="7">
    <source>
        <dbReference type="ARBA" id="ARBA00022741"/>
    </source>
</evidence>
<reference evidence="15" key="2">
    <citation type="submission" date="2025-09" db="UniProtKB">
        <authorList>
            <consortium name="Ensembl"/>
        </authorList>
    </citation>
    <scope>IDENTIFICATION</scope>
</reference>
<keyword evidence="9" id="KW-0067">ATP-binding</keyword>
<comment type="similarity">
    <text evidence="12">Belongs to the protein kinase superfamily. CAMK Ser/Thr protein kinase family. DAP kinase subfamily.</text>
</comment>
<keyword evidence="8" id="KW-0418">Kinase</keyword>
<evidence type="ECO:0000256" key="1">
    <source>
        <dbReference type="ARBA" id="ARBA00001946"/>
    </source>
</evidence>
<keyword evidence="6" id="KW-0053">Apoptosis</keyword>
<dbReference type="PANTHER" id="PTHR24342">
    <property type="entry name" value="SERINE/THREONINE-PROTEIN KINASE 17"/>
    <property type="match status" value="1"/>
</dbReference>
<gene>
    <name evidence="15" type="primary">dapk3</name>
</gene>
<dbReference type="SUPFAM" id="SSF56112">
    <property type="entry name" value="Protein kinase-like (PK-like)"/>
    <property type="match status" value="1"/>
</dbReference>
<name>A0A8D0ANI1_SANLU</name>
<dbReference type="GO" id="GO:0006915">
    <property type="term" value="P:apoptotic process"/>
    <property type="evidence" value="ECO:0007669"/>
    <property type="project" value="UniProtKB-KW"/>
</dbReference>
<dbReference type="Proteomes" id="UP000694568">
    <property type="component" value="Unplaced"/>
</dbReference>
<dbReference type="GO" id="GO:0035556">
    <property type="term" value="P:intracellular signal transduction"/>
    <property type="evidence" value="ECO:0007669"/>
    <property type="project" value="TreeGrafter"/>
</dbReference>
<dbReference type="FunFam" id="1.10.510.10:FF:000250">
    <property type="entry name" value="Death-associated protein kinase 3"/>
    <property type="match status" value="1"/>
</dbReference>
<evidence type="ECO:0000256" key="13">
    <source>
        <dbReference type="SAM" id="Coils"/>
    </source>
</evidence>
<dbReference type="Ensembl" id="ENSSLUT00000058591.1">
    <property type="protein sequence ID" value="ENSSLUP00000056934.1"/>
    <property type="gene ID" value="ENSSLUG00000024543.1"/>
</dbReference>
<feature type="coiled-coil region" evidence="13">
    <location>
        <begin position="313"/>
        <end position="340"/>
    </location>
</feature>
<protein>
    <recommendedName>
        <fullName evidence="2">non-specific serine/threonine protein kinase</fullName>
        <ecNumber evidence="2">2.7.11.1</ecNumber>
    </recommendedName>
</protein>
<feature type="coiled-coil region" evidence="13">
    <location>
        <begin position="366"/>
        <end position="414"/>
    </location>
</feature>
<evidence type="ECO:0000313" key="15">
    <source>
        <dbReference type="Ensembl" id="ENSSLUP00000056934.1"/>
    </source>
</evidence>
<accession>A0A8D0ANI1</accession>
<sequence length="441" mass="51516">QVEMFLLYCGQFAIVRKCKEKSTSIEYAAKFIKKRRLSSSRRGVSREEIEREVNILREIQHSNIITLHDIFENKTDVILILELVSGGELFDFLAEKESLTEEEATQFLKQILDGVQYLHSKRIAHFDLKPENIMLLDKNVPNPRIKLIDFGIAHQIKAGNEFKNIFGTPEFVAPEIVNYEPLGLEADMWSIGVITYILLSGASPFLGETKQETLTNISAVNYDFDEEYFSNTSELAKDFIRRLLVKDPKKRMTIDDSLQHPWIKVIKRRNVRQEERDHKTERRRLKTTRLKEYTIKSHSSMPPNNTYVNFERFSQVLEEIAAAEEGLRDLERNQRSCREDVAALLSIYEEKEGWYKEENQSISSDLSHIRQELQRTQTQRKKSQEEARLTMQAANALKRKYGRLENRYEVLAEQVASEVRWVEELVKSMVAEKDGLEFTDL</sequence>
<dbReference type="InterPro" id="IPR008271">
    <property type="entry name" value="Ser/Thr_kinase_AS"/>
</dbReference>
<evidence type="ECO:0000256" key="6">
    <source>
        <dbReference type="ARBA" id="ARBA00022703"/>
    </source>
</evidence>
<dbReference type="Pfam" id="PF00069">
    <property type="entry name" value="Pkinase"/>
    <property type="match status" value="1"/>
</dbReference>
<evidence type="ECO:0000256" key="12">
    <source>
        <dbReference type="ARBA" id="ARBA00060827"/>
    </source>
</evidence>
<dbReference type="GO" id="GO:0005737">
    <property type="term" value="C:cytoplasm"/>
    <property type="evidence" value="ECO:0007669"/>
    <property type="project" value="TreeGrafter"/>
</dbReference>
<dbReference type="AlphaFoldDB" id="A0A8D0ANI1"/>
<keyword evidence="5" id="KW-0808">Transferase</keyword>
<feature type="domain" description="Protein kinase" evidence="14">
    <location>
        <begin position="1"/>
        <end position="263"/>
    </location>
</feature>
<dbReference type="PROSITE" id="PS50011">
    <property type="entry name" value="PROTEIN_KINASE_DOM"/>
    <property type="match status" value="1"/>
</dbReference>
<dbReference type="InterPro" id="IPR000719">
    <property type="entry name" value="Prot_kinase_dom"/>
</dbReference>
<dbReference type="SMART" id="SM00220">
    <property type="entry name" value="S_TKc"/>
    <property type="match status" value="1"/>
</dbReference>
<keyword evidence="3" id="KW-0723">Serine/threonine-protein kinase</keyword>
<reference evidence="15" key="1">
    <citation type="submission" date="2025-08" db="UniProtKB">
        <authorList>
            <consortium name="Ensembl"/>
        </authorList>
    </citation>
    <scope>IDENTIFICATION</scope>
</reference>
<dbReference type="PANTHER" id="PTHR24342:SF18">
    <property type="entry name" value="DEATH-ASSOCIATED PROTEIN KINASE 3"/>
    <property type="match status" value="1"/>
</dbReference>
<organism evidence="15 16">
    <name type="scientific">Sander lucioperca</name>
    <name type="common">Pike-perch</name>
    <name type="synonym">Perca lucioperca</name>
    <dbReference type="NCBI Taxonomy" id="283035"/>
    <lineage>
        <taxon>Eukaryota</taxon>
        <taxon>Metazoa</taxon>
        <taxon>Chordata</taxon>
        <taxon>Craniata</taxon>
        <taxon>Vertebrata</taxon>
        <taxon>Euteleostomi</taxon>
        <taxon>Actinopterygii</taxon>
        <taxon>Neopterygii</taxon>
        <taxon>Teleostei</taxon>
        <taxon>Neoteleostei</taxon>
        <taxon>Acanthomorphata</taxon>
        <taxon>Eupercaria</taxon>
        <taxon>Perciformes</taxon>
        <taxon>Percoidei</taxon>
        <taxon>Percidae</taxon>
        <taxon>Luciopercinae</taxon>
        <taxon>Sander</taxon>
    </lineage>
</organism>
<evidence type="ECO:0000256" key="10">
    <source>
        <dbReference type="ARBA" id="ARBA00047899"/>
    </source>
</evidence>
<dbReference type="Gene3D" id="1.10.510.10">
    <property type="entry name" value="Transferase(Phosphotransferase) domain 1"/>
    <property type="match status" value="1"/>
</dbReference>
<evidence type="ECO:0000256" key="3">
    <source>
        <dbReference type="ARBA" id="ARBA00022527"/>
    </source>
</evidence>
<proteinExistence type="inferred from homology"/>
<dbReference type="GO" id="GO:0004674">
    <property type="term" value="F:protein serine/threonine kinase activity"/>
    <property type="evidence" value="ECO:0007669"/>
    <property type="project" value="UniProtKB-KW"/>
</dbReference>